<dbReference type="Proteomes" id="UP000094565">
    <property type="component" value="Chromosome 2"/>
</dbReference>
<dbReference type="GO" id="GO:0005634">
    <property type="term" value="C:nucleus"/>
    <property type="evidence" value="ECO:0007669"/>
    <property type="project" value="TreeGrafter"/>
</dbReference>
<reference evidence="1 2" key="1">
    <citation type="submission" date="2016-02" db="EMBL/GenBank/DDBJ databases">
        <title>Comparative genomic and transcriptomic foundation for Pichia pastoris.</title>
        <authorList>
            <person name="Love K.R."/>
            <person name="Shah K.A."/>
            <person name="Whittaker C.A."/>
            <person name="Wu J."/>
            <person name="Bartlett M.C."/>
            <person name="Ma D."/>
            <person name="Leeson R.L."/>
            <person name="Priest M."/>
            <person name="Young S.K."/>
            <person name="Love J.C."/>
        </authorList>
    </citation>
    <scope>NUCLEOTIDE SEQUENCE [LARGE SCALE GENOMIC DNA]</scope>
    <source>
        <strain evidence="1 2">ATCC 28485</strain>
    </source>
</reference>
<dbReference type="GO" id="GO:0005829">
    <property type="term" value="C:cytosol"/>
    <property type="evidence" value="ECO:0007669"/>
    <property type="project" value="TreeGrafter"/>
</dbReference>
<sequence length="349" mass="40140">MLKYYAELLTQINVLCVYIEESRADFSDSTINVKILKGALLVERGCSKYNLPIPLINPDLEKLPNISIHDNFVEIRIRLKQSNRFNETNILMEAEPKWSATYLRTIGEFSFNCGNCRAKLINKNRVSSINAMPSEMWAELMEFWHCHKPGSVISDSGLRYGNLKPRKGTIILGFYYVLFHPLSFETMEKEDEETIACANCGFPIGVVTKNGSNWKVHNWNLLLAKPGELKLEYFPPYIYAYSILLDMINSNGTRFVRIKNLLIWIFGTGVTVTLAEHIYENSMKIMYMSDEGDIVHWIEAAKQQSIEYMEDLPDLVLSDTKSVLEKTNECLPDSCKLFENWKIGFLPND</sequence>
<dbReference type="GO" id="GO:0000151">
    <property type="term" value="C:ubiquitin ligase complex"/>
    <property type="evidence" value="ECO:0007669"/>
    <property type="project" value="TreeGrafter"/>
</dbReference>
<dbReference type="PANTHER" id="PTHR31531">
    <property type="entry name" value="E3 UBIQUITIN-PROTEIN LIGASE E3D FAMILY MEMBER"/>
    <property type="match status" value="1"/>
</dbReference>
<evidence type="ECO:0000313" key="1">
    <source>
        <dbReference type="EMBL" id="ANZ75500.1"/>
    </source>
</evidence>
<organism evidence="1 2">
    <name type="scientific">Komagataella pastoris</name>
    <name type="common">Yeast</name>
    <name type="synonym">Pichia pastoris</name>
    <dbReference type="NCBI Taxonomy" id="4922"/>
    <lineage>
        <taxon>Eukaryota</taxon>
        <taxon>Fungi</taxon>
        <taxon>Dikarya</taxon>
        <taxon>Ascomycota</taxon>
        <taxon>Saccharomycotina</taxon>
        <taxon>Pichiomycetes</taxon>
        <taxon>Pichiales</taxon>
        <taxon>Pichiaceae</taxon>
        <taxon>Komagataella</taxon>
    </lineage>
</organism>
<dbReference type="GO" id="GO:0030332">
    <property type="term" value="F:cyclin binding"/>
    <property type="evidence" value="ECO:0007669"/>
    <property type="project" value="TreeGrafter"/>
</dbReference>
<protein>
    <submittedName>
        <fullName evidence="1">BA75_02346T0</fullName>
    </submittedName>
</protein>
<dbReference type="OrthoDB" id="386949at2759"/>
<dbReference type="GO" id="GO:0031624">
    <property type="term" value="F:ubiquitin conjugating enzyme binding"/>
    <property type="evidence" value="ECO:0007669"/>
    <property type="project" value="TreeGrafter"/>
</dbReference>
<accession>A0A1B2JBV3</accession>
<dbReference type="GO" id="GO:0000209">
    <property type="term" value="P:protein polyubiquitination"/>
    <property type="evidence" value="ECO:0007669"/>
    <property type="project" value="TreeGrafter"/>
</dbReference>
<name>A0A1B2JBV3_PICPA</name>
<dbReference type="Pfam" id="PF09814">
    <property type="entry name" value="HECT_2"/>
    <property type="match status" value="1"/>
</dbReference>
<proteinExistence type="predicted"/>
<dbReference type="InterPro" id="IPR019193">
    <property type="entry name" value="UBQ-conj_enz_E2-bd_prot"/>
</dbReference>
<gene>
    <name evidence="1" type="primary">YJR141W</name>
    <name evidence="1" type="ORF">ATY40_BA7502346</name>
</gene>
<dbReference type="GO" id="GO:0006513">
    <property type="term" value="P:protein monoubiquitination"/>
    <property type="evidence" value="ECO:0007669"/>
    <property type="project" value="TreeGrafter"/>
</dbReference>
<dbReference type="GO" id="GO:0051865">
    <property type="term" value="P:protein autoubiquitination"/>
    <property type="evidence" value="ECO:0007669"/>
    <property type="project" value="TreeGrafter"/>
</dbReference>
<dbReference type="EMBL" id="CP014585">
    <property type="protein sequence ID" value="ANZ75500.1"/>
    <property type="molecule type" value="Genomic_DNA"/>
</dbReference>
<evidence type="ECO:0000313" key="2">
    <source>
        <dbReference type="Proteomes" id="UP000094565"/>
    </source>
</evidence>
<dbReference type="GO" id="GO:0061630">
    <property type="term" value="F:ubiquitin protein ligase activity"/>
    <property type="evidence" value="ECO:0007669"/>
    <property type="project" value="TreeGrafter"/>
</dbReference>
<dbReference type="PANTHER" id="PTHR31531:SF2">
    <property type="entry name" value="E3 UBIQUITIN-PROTEIN LIGASE E3D"/>
    <property type="match status" value="1"/>
</dbReference>
<dbReference type="AlphaFoldDB" id="A0A1B2JBV3"/>
<dbReference type="GO" id="GO:0043161">
    <property type="term" value="P:proteasome-mediated ubiquitin-dependent protein catabolic process"/>
    <property type="evidence" value="ECO:0007669"/>
    <property type="project" value="TreeGrafter"/>
</dbReference>
<keyword evidence="2" id="KW-1185">Reference proteome</keyword>